<dbReference type="GO" id="GO:0016020">
    <property type="term" value="C:membrane"/>
    <property type="evidence" value="ECO:0007669"/>
    <property type="project" value="UniProtKB-UniRule"/>
</dbReference>
<evidence type="ECO:0008006" key="9">
    <source>
        <dbReference type="Google" id="ProtNLM"/>
    </source>
</evidence>
<dbReference type="InterPro" id="IPR050567">
    <property type="entry name" value="Mitochondrial_Carrier"/>
</dbReference>
<evidence type="ECO:0000256" key="4">
    <source>
        <dbReference type="ARBA" id="ARBA00022989"/>
    </source>
</evidence>
<keyword evidence="8" id="KW-1185">Reference proteome</keyword>
<organism evidence="7 8">
    <name type="scientific">Populus tomentosa</name>
    <name type="common">Chinese white poplar</name>
    <dbReference type="NCBI Taxonomy" id="118781"/>
    <lineage>
        <taxon>Eukaryota</taxon>
        <taxon>Viridiplantae</taxon>
        <taxon>Streptophyta</taxon>
        <taxon>Embryophyta</taxon>
        <taxon>Tracheophyta</taxon>
        <taxon>Spermatophyta</taxon>
        <taxon>Magnoliopsida</taxon>
        <taxon>eudicotyledons</taxon>
        <taxon>Gunneridae</taxon>
        <taxon>Pentapetalae</taxon>
        <taxon>rosids</taxon>
        <taxon>fabids</taxon>
        <taxon>Malpighiales</taxon>
        <taxon>Salicaceae</taxon>
        <taxon>Saliceae</taxon>
        <taxon>Populus</taxon>
    </lineage>
</organism>
<evidence type="ECO:0000256" key="1">
    <source>
        <dbReference type="ARBA" id="ARBA00006375"/>
    </source>
</evidence>
<keyword evidence="5" id="KW-0472">Membrane</keyword>
<evidence type="ECO:0000256" key="5">
    <source>
        <dbReference type="PROSITE-ProRule" id="PRU00282"/>
    </source>
</evidence>
<dbReference type="PROSITE" id="PS50920">
    <property type="entry name" value="SOLCAR"/>
    <property type="match status" value="3"/>
</dbReference>
<keyword evidence="5 6" id="KW-0812">Transmembrane</keyword>
<feature type="repeat" description="Solcar" evidence="5">
    <location>
        <begin position="13"/>
        <end position="92"/>
    </location>
</feature>
<sequence>MDFWPEFLASSWGREFVAGGFGGIAGIISGYPLDTLRIRLQQPNSGSAFSILRRVMAGEGPAALYRGMGAPLASVTFQFCYNLLNILLLGYLGIGSHGGLSPYHDFVMHTENVVRGLQNAMVFQTYAILSRAFDSSASASDPPSYKGVVLGGVGTGAIQSIMLSPVELVKIRLQLQNVSHANLREAAASHKGPVSVARSILKTEGIKGIYRGFVITVLRDAPAHGVYFWTYEYMREQFHPGCRKNGQENLRTMLTAGGLAGVASWLCCYPLDVVKTRLQAQTPSSSSPLKYKGILDCFRRSVKEEGYCVLWRGLGTAVARAFVVNGAVFAAYEIALRCLFNNGSIQTENII</sequence>
<dbReference type="InterPro" id="IPR018108">
    <property type="entry name" value="MCP_transmembrane"/>
</dbReference>
<evidence type="ECO:0000313" key="7">
    <source>
        <dbReference type="EMBL" id="KAG6788939.1"/>
    </source>
</evidence>
<keyword evidence="4" id="KW-1133">Transmembrane helix</keyword>
<keyword evidence="2 6" id="KW-0813">Transport</keyword>
<comment type="caution">
    <text evidence="7">The sequence shown here is derived from an EMBL/GenBank/DDBJ whole genome shotgun (WGS) entry which is preliminary data.</text>
</comment>
<comment type="similarity">
    <text evidence="1 6">Belongs to the mitochondrial carrier (TC 2.A.29) family.</text>
</comment>
<dbReference type="PANTHER" id="PTHR45624:SF10">
    <property type="entry name" value="SLC (SOLUTE CARRIER) HOMOLOG"/>
    <property type="match status" value="1"/>
</dbReference>
<evidence type="ECO:0000256" key="2">
    <source>
        <dbReference type="ARBA" id="ARBA00022448"/>
    </source>
</evidence>
<feature type="repeat" description="Solcar" evidence="5">
    <location>
        <begin position="248"/>
        <end position="338"/>
    </location>
</feature>
<dbReference type="GO" id="GO:0022857">
    <property type="term" value="F:transmembrane transporter activity"/>
    <property type="evidence" value="ECO:0007669"/>
    <property type="project" value="TreeGrafter"/>
</dbReference>
<protein>
    <recommendedName>
        <fullName evidence="9">Mitochondrial arginine transporter BAC2</fullName>
    </recommendedName>
</protein>
<dbReference type="OrthoDB" id="193856at2759"/>
<evidence type="ECO:0000256" key="6">
    <source>
        <dbReference type="RuleBase" id="RU000488"/>
    </source>
</evidence>
<feature type="repeat" description="Solcar" evidence="5">
    <location>
        <begin position="143"/>
        <end position="237"/>
    </location>
</feature>
<dbReference type="EMBL" id="JAAWWB010000002">
    <property type="protein sequence ID" value="KAG6788939.1"/>
    <property type="molecule type" value="Genomic_DNA"/>
</dbReference>
<evidence type="ECO:0000313" key="8">
    <source>
        <dbReference type="Proteomes" id="UP000886885"/>
    </source>
</evidence>
<gene>
    <name evidence="7" type="ORF">POTOM_005017</name>
</gene>
<evidence type="ECO:0000256" key="3">
    <source>
        <dbReference type="ARBA" id="ARBA00022737"/>
    </source>
</evidence>
<dbReference type="Proteomes" id="UP000886885">
    <property type="component" value="Chromosome 1D"/>
</dbReference>
<name>A0A8X8AIF3_POPTO</name>
<reference evidence="7" key="1">
    <citation type="journal article" date="2020" name="bioRxiv">
        <title>Hybrid origin of Populus tomentosa Carr. identified through genome sequencing and phylogenomic analysis.</title>
        <authorList>
            <person name="An X."/>
            <person name="Gao K."/>
            <person name="Chen Z."/>
            <person name="Li J."/>
            <person name="Yang X."/>
            <person name="Yang X."/>
            <person name="Zhou J."/>
            <person name="Guo T."/>
            <person name="Zhao T."/>
            <person name="Huang S."/>
            <person name="Miao D."/>
            <person name="Khan W.U."/>
            <person name="Rao P."/>
            <person name="Ye M."/>
            <person name="Lei B."/>
            <person name="Liao W."/>
            <person name="Wang J."/>
            <person name="Ji L."/>
            <person name="Li Y."/>
            <person name="Guo B."/>
            <person name="Mustafa N.S."/>
            <person name="Li S."/>
            <person name="Yun Q."/>
            <person name="Keller S.R."/>
            <person name="Mao J."/>
            <person name="Zhang R."/>
            <person name="Strauss S.H."/>
        </authorList>
    </citation>
    <scope>NUCLEOTIDE SEQUENCE</scope>
    <source>
        <strain evidence="7">GM15</strain>
        <tissue evidence="7">Leaf</tissue>
    </source>
</reference>
<dbReference type="AlphaFoldDB" id="A0A8X8AIF3"/>
<proteinExistence type="inferred from homology"/>
<keyword evidence="3" id="KW-0677">Repeat</keyword>
<accession>A0A8X8AIF3</accession>
<dbReference type="Pfam" id="PF00153">
    <property type="entry name" value="Mito_carr"/>
    <property type="match status" value="3"/>
</dbReference>
<dbReference type="PANTHER" id="PTHR45624">
    <property type="entry name" value="MITOCHONDRIAL BASIC AMINO ACIDS TRANSPORTER-RELATED"/>
    <property type="match status" value="1"/>
</dbReference>